<dbReference type="Pfam" id="PF09696">
    <property type="entry name" value="Ctf8"/>
    <property type="match status" value="1"/>
</dbReference>
<dbReference type="GO" id="GO:0003677">
    <property type="term" value="F:DNA binding"/>
    <property type="evidence" value="ECO:0007669"/>
    <property type="project" value="UniProtKB-KW"/>
</dbReference>
<dbReference type="PANTHER" id="PTHR28605">
    <property type="entry name" value="CTF8, CHROMOSOME TRANSMISSION FIDELITY FACTOR 8 HOMOLOG (S. CEREVISIAE)"/>
    <property type="match status" value="1"/>
</dbReference>
<dbReference type="WBParaSite" id="ACOC_0000942901-mRNA-1">
    <property type="protein sequence ID" value="ACOC_0000942901-mRNA-1"/>
    <property type="gene ID" value="ACOC_0000942901"/>
</dbReference>
<accession>A0A0R3PU84</accession>
<proteinExistence type="inferred from homology"/>
<dbReference type="OrthoDB" id="121932at2759"/>
<dbReference type="STRING" id="334426.A0A0R3PU84"/>
<evidence type="ECO:0000256" key="5">
    <source>
        <dbReference type="ARBA" id="ARBA00023306"/>
    </source>
</evidence>
<dbReference type="GO" id="GO:0031390">
    <property type="term" value="C:Ctf18 RFC-like complex"/>
    <property type="evidence" value="ECO:0007669"/>
    <property type="project" value="InterPro"/>
</dbReference>
<keyword evidence="8" id="KW-1185">Reference proteome</keyword>
<evidence type="ECO:0000256" key="2">
    <source>
        <dbReference type="ARBA" id="ARBA00022705"/>
    </source>
</evidence>
<dbReference type="OMA" id="TNVPKPC"/>
<dbReference type="AlphaFoldDB" id="A0A0R3PU84"/>
<gene>
    <name evidence="7" type="ORF">ACOC_LOCUS9430</name>
</gene>
<organism evidence="9">
    <name type="scientific">Angiostrongylus costaricensis</name>
    <name type="common">Nematode worm</name>
    <dbReference type="NCBI Taxonomy" id="334426"/>
    <lineage>
        <taxon>Eukaryota</taxon>
        <taxon>Metazoa</taxon>
        <taxon>Ecdysozoa</taxon>
        <taxon>Nematoda</taxon>
        <taxon>Chromadorea</taxon>
        <taxon>Rhabditida</taxon>
        <taxon>Rhabditina</taxon>
        <taxon>Rhabditomorpha</taxon>
        <taxon>Strongyloidea</taxon>
        <taxon>Metastrongylidae</taxon>
        <taxon>Angiostrongylus</taxon>
    </lineage>
</organism>
<keyword evidence="5" id="KW-0131">Cell cycle</keyword>
<comment type="similarity">
    <text evidence="6">Belongs to the CTF8 family.</text>
</comment>
<name>A0A0R3PU84_ANGCS</name>
<evidence type="ECO:0000256" key="4">
    <source>
        <dbReference type="ARBA" id="ARBA00023242"/>
    </source>
</evidence>
<evidence type="ECO:0000313" key="9">
    <source>
        <dbReference type="WBParaSite" id="ACOC_0000942901-mRNA-1"/>
    </source>
</evidence>
<reference evidence="9" key="1">
    <citation type="submission" date="2017-02" db="UniProtKB">
        <authorList>
            <consortium name="WormBaseParasite"/>
        </authorList>
    </citation>
    <scope>IDENTIFICATION</scope>
</reference>
<sequence length="110" mass="12584">MSRQSFSDGLNECMLIELQGTIENYGQPLAGRVLGTLVWHKDNKQALLQVGHHLLEGKISELEKPLLLMKPSPSNQHFEERTMIIEAVIKRRLLFKNRPKPFTLPSKADH</sequence>
<keyword evidence="3" id="KW-0238">DNA-binding</keyword>
<protein>
    <submittedName>
        <fullName evidence="9">Ctf8</fullName>
    </submittedName>
</protein>
<dbReference type="GO" id="GO:0006260">
    <property type="term" value="P:DNA replication"/>
    <property type="evidence" value="ECO:0007669"/>
    <property type="project" value="UniProtKB-KW"/>
</dbReference>
<evidence type="ECO:0000313" key="8">
    <source>
        <dbReference type="Proteomes" id="UP000267027"/>
    </source>
</evidence>
<dbReference type="EMBL" id="UYYA01004295">
    <property type="protein sequence ID" value="VDM61015.1"/>
    <property type="molecule type" value="Genomic_DNA"/>
</dbReference>
<dbReference type="InterPro" id="IPR018607">
    <property type="entry name" value="Ctf8"/>
</dbReference>
<evidence type="ECO:0000256" key="3">
    <source>
        <dbReference type="ARBA" id="ARBA00023125"/>
    </source>
</evidence>
<evidence type="ECO:0000256" key="6">
    <source>
        <dbReference type="ARBA" id="ARBA00038447"/>
    </source>
</evidence>
<evidence type="ECO:0000313" key="7">
    <source>
        <dbReference type="EMBL" id="VDM61015.1"/>
    </source>
</evidence>
<dbReference type="GO" id="GO:0007064">
    <property type="term" value="P:mitotic sister chromatid cohesion"/>
    <property type="evidence" value="ECO:0007669"/>
    <property type="project" value="InterPro"/>
</dbReference>
<comment type="subcellular location">
    <subcellularLocation>
        <location evidence="1">Nucleus</location>
    </subcellularLocation>
</comment>
<dbReference type="Proteomes" id="UP000267027">
    <property type="component" value="Unassembled WGS sequence"/>
</dbReference>
<keyword evidence="2" id="KW-0235">DNA replication</keyword>
<dbReference type="PANTHER" id="PTHR28605:SF1">
    <property type="entry name" value="CHROMOSOME TRANSMISSION FIDELITY FACTOR 8"/>
    <property type="match status" value="1"/>
</dbReference>
<keyword evidence="4" id="KW-0539">Nucleus</keyword>
<evidence type="ECO:0000256" key="1">
    <source>
        <dbReference type="ARBA" id="ARBA00004123"/>
    </source>
</evidence>
<reference evidence="7 8" key="2">
    <citation type="submission" date="2018-11" db="EMBL/GenBank/DDBJ databases">
        <authorList>
            <consortium name="Pathogen Informatics"/>
        </authorList>
    </citation>
    <scope>NUCLEOTIDE SEQUENCE [LARGE SCALE GENOMIC DNA]</scope>
    <source>
        <strain evidence="7 8">Costa Rica</strain>
    </source>
</reference>